<evidence type="ECO:0000256" key="4">
    <source>
        <dbReference type="ARBA" id="ARBA00022801"/>
    </source>
</evidence>
<dbReference type="PANTHER" id="PTHR10342:SF264">
    <property type="entry name" value="MIP05773P-RELATED"/>
    <property type="match status" value="1"/>
</dbReference>
<comment type="caution">
    <text evidence="8">The sequence shown here is derived from an EMBL/GenBank/DDBJ whole genome shotgun (WGS) entry which is preliminary data.</text>
</comment>
<evidence type="ECO:0000256" key="1">
    <source>
        <dbReference type="ARBA" id="ARBA00001913"/>
    </source>
</evidence>
<comment type="cofactor">
    <cofactor evidence="1">
        <name>Ca(2+)</name>
        <dbReference type="ChEBI" id="CHEBI:29108"/>
    </cofactor>
</comment>
<feature type="domain" description="Sulfatase N-terminal" evidence="7">
    <location>
        <begin position="2"/>
        <end position="299"/>
    </location>
</feature>
<evidence type="ECO:0000256" key="6">
    <source>
        <dbReference type="ARBA" id="ARBA00023180"/>
    </source>
</evidence>
<dbReference type="GO" id="GO:0008484">
    <property type="term" value="F:sulfuric ester hydrolase activity"/>
    <property type="evidence" value="ECO:0007669"/>
    <property type="project" value="UniProtKB-ARBA"/>
</dbReference>
<protein>
    <recommendedName>
        <fullName evidence="7">Sulfatase N-terminal domain-containing protein</fullName>
    </recommendedName>
</protein>
<evidence type="ECO:0000256" key="5">
    <source>
        <dbReference type="ARBA" id="ARBA00022837"/>
    </source>
</evidence>
<evidence type="ECO:0000259" key="7">
    <source>
        <dbReference type="Pfam" id="PF00884"/>
    </source>
</evidence>
<dbReference type="GO" id="GO:0046872">
    <property type="term" value="F:metal ion binding"/>
    <property type="evidence" value="ECO:0007669"/>
    <property type="project" value="UniProtKB-KW"/>
</dbReference>
<keyword evidence="6" id="KW-0325">Glycoprotein</keyword>
<dbReference type="SUPFAM" id="SSF53649">
    <property type="entry name" value="Alkaline phosphatase-like"/>
    <property type="match status" value="1"/>
</dbReference>
<evidence type="ECO:0000256" key="3">
    <source>
        <dbReference type="ARBA" id="ARBA00022723"/>
    </source>
</evidence>
<dbReference type="CDD" id="cd16029">
    <property type="entry name" value="4-S"/>
    <property type="match status" value="1"/>
</dbReference>
<dbReference type="InterPro" id="IPR047115">
    <property type="entry name" value="ARSB"/>
</dbReference>
<name>A0ABD0YG81_9HEMI</name>
<keyword evidence="9" id="KW-1185">Reference proteome</keyword>
<evidence type="ECO:0000313" key="8">
    <source>
        <dbReference type="EMBL" id="KAL1116089.1"/>
    </source>
</evidence>
<evidence type="ECO:0000313" key="9">
    <source>
        <dbReference type="Proteomes" id="UP001558652"/>
    </source>
</evidence>
<dbReference type="AlphaFoldDB" id="A0ABD0YG81"/>
<dbReference type="PROSITE" id="PS00523">
    <property type="entry name" value="SULFATASE_1"/>
    <property type="match status" value="1"/>
</dbReference>
<comment type="similarity">
    <text evidence="2">Belongs to the sulfatase family.</text>
</comment>
<dbReference type="InterPro" id="IPR000917">
    <property type="entry name" value="Sulfatase_N"/>
</dbReference>
<dbReference type="Proteomes" id="UP001558652">
    <property type="component" value="Unassembled WGS sequence"/>
</dbReference>
<gene>
    <name evidence="8" type="ORF">AAG570_005584</name>
</gene>
<evidence type="ECO:0000256" key="2">
    <source>
        <dbReference type="ARBA" id="ARBA00008779"/>
    </source>
</evidence>
<dbReference type="Gene3D" id="3.40.720.10">
    <property type="entry name" value="Alkaline Phosphatase, subunit A"/>
    <property type="match status" value="1"/>
</dbReference>
<proteinExistence type="inferred from homology"/>
<dbReference type="PROSITE" id="PS00149">
    <property type="entry name" value="SULFATASE_2"/>
    <property type="match status" value="1"/>
</dbReference>
<dbReference type="Gene3D" id="3.30.1120.10">
    <property type="match status" value="1"/>
</dbReference>
<dbReference type="EMBL" id="JBFDAA010000018">
    <property type="protein sequence ID" value="KAL1116089.1"/>
    <property type="molecule type" value="Genomic_DNA"/>
</dbReference>
<organism evidence="8 9">
    <name type="scientific">Ranatra chinensis</name>
    <dbReference type="NCBI Taxonomy" id="642074"/>
    <lineage>
        <taxon>Eukaryota</taxon>
        <taxon>Metazoa</taxon>
        <taxon>Ecdysozoa</taxon>
        <taxon>Arthropoda</taxon>
        <taxon>Hexapoda</taxon>
        <taxon>Insecta</taxon>
        <taxon>Pterygota</taxon>
        <taxon>Neoptera</taxon>
        <taxon>Paraneoptera</taxon>
        <taxon>Hemiptera</taxon>
        <taxon>Heteroptera</taxon>
        <taxon>Panheteroptera</taxon>
        <taxon>Nepomorpha</taxon>
        <taxon>Nepidae</taxon>
        <taxon>Ranatrinae</taxon>
        <taxon>Ranatra</taxon>
    </lineage>
</organism>
<dbReference type="Pfam" id="PF00884">
    <property type="entry name" value="Sulfatase"/>
    <property type="match status" value="1"/>
</dbReference>
<accession>A0ABD0YG81</accession>
<keyword evidence="5" id="KW-0106">Calcium</keyword>
<sequence>MDALAYNGVILNNHYVQSTCSPSRAALLTGRYPIHTGMQGAPIFGPEPRGLPLEYKILPEYLRDLGYSTHAVGKWHLGFFRKQYTPLFRGFDTFLGYYNGYIGYYDHVAQNIGGNDDMNGYDMRRNMTSAWDLEGTYNTDLFSNEAVRIINEHDLSRPMFVYLAYAAVHGSHPGRRLEAPQDLVNQLKNIRDPNRRTYAAMVAKMDQGIGEVVTALKNRGMLDNTIIIFSSDNGAPTRESIFPNWGTNFPLRGAKETLWEGGVRSASFIWSSTFQQRPRVSNQLIHISDWLPTLYSAAGGDQINLPTDMDGVDQWYSLTWDLPSRRSQALININEKEKSAAIVAVYGTANRQMRSTWKLVYGKTAGGKYDGVYNENSNPQTRVYDINSVINSHAAKSLSTLFAPISTEIQMRVLRDEARVSCSGAAINANAPDCSSKPCLFFLDTDPCEAVNLASSRPAVVGQLYQALKLYYAGIRKQDPLVLQEALANPARFNNTWSSWAL</sequence>
<dbReference type="InterPro" id="IPR024607">
    <property type="entry name" value="Sulfatase_CS"/>
</dbReference>
<dbReference type="PANTHER" id="PTHR10342">
    <property type="entry name" value="ARYLSULFATASE"/>
    <property type="match status" value="1"/>
</dbReference>
<keyword evidence="3" id="KW-0479">Metal-binding</keyword>
<keyword evidence="4" id="KW-0378">Hydrolase</keyword>
<dbReference type="InterPro" id="IPR017850">
    <property type="entry name" value="Alkaline_phosphatase_core_sf"/>
</dbReference>
<reference evidence="8 9" key="1">
    <citation type="submission" date="2024-07" db="EMBL/GenBank/DDBJ databases">
        <title>Chromosome-level genome assembly of the water stick insect Ranatra chinensis (Heteroptera: Nepidae).</title>
        <authorList>
            <person name="Liu X."/>
        </authorList>
    </citation>
    <scope>NUCLEOTIDE SEQUENCE [LARGE SCALE GENOMIC DNA]</scope>
    <source>
        <strain evidence="8">Cailab_2021Rc</strain>
        <tissue evidence="8">Muscle</tissue>
    </source>
</reference>